<proteinExistence type="predicted"/>
<feature type="transmembrane region" description="Helical" evidence="3">
    <location>
        <begin position="43"/>
        <end position="64"/>
    </location>
</feature>
<comment type="caution">
    <text evidence="4">The sequence shown here is derived from an EMBL/GenBank/DDBJ whole genome shotgun (WGS) entry which is preliminary data.</text>
</comment>
<dbReference type="PANTHER" id="PTHR45586">
    <property type="entry name" value="TPR REPEAT-CONTAINING PROTEIN PA4667"/>
    <property type="match status" value="1"/>
</dbReference>
<keyword evidence="3" id="KW-0812">Transmembrane</keyword>
<dbReference type="EMBL" id="MFNE01000016">
    <property type="protein sequence ID" value="OGG96304.1"/>
    <property type="molecule type" value="Genomic_DNA"/>
</dbReference>
<evidence type="ECO:0000256" key="2">
    <source>
        <dbReference type="ARBA" id="ARBA00022803"/>
    </source>
</evidence>
<dbReference type="Proteomes" id="UP000178449">
    <property type="component" value="Unassembled WGS sequence"/>
</dbReference>
<evidence type="ECO:0000256" key="3">
    <source>
        <dbReference type="SAM" id="Phobius"/>
    </source>
</evidence>
<reference evidence="4 5" key="1">
    <citation type="journal article" date="2016" name="Nat. Commun.">
        <title>Thousands of microbial genomes shed light on interconnected biogeochemical processes in an aquifer system.</title>
        <authorList>
            <person name="Anantharaman K."/>
            <person name="Brown C.T."/>
            <person name="Hug L.A."/>
            <person name="Sharon I."/>
            <person name="Castelle C.J."/>
            <person name="Probst A.J."/>
            <person name="Thomas B.C."/>
            <person name="Singh A."/>
            <person name="Wilkins M.J."/>
            <person name="Karaoz U."/>
            <person name="Brodie E.L."/>
            <person name="Williams K.H."/>
            <person name="Hubbard S.S."/>
            <person name="Banfield J.F."/>
        </authorList>
    </citation>
    <scope>NUCLEOTIDE SEQUENCE [LARGE SCALE GENOMIC DNA]</scope>
</reference>
<accession>A0A1F6GDX2</accession>
<dbReference type="STRING" id="1817772.A2527_02325"/>
<dbReference type="PANTHER" id="PTHR45586:SF1">
    <property type="entry name" value="LIPOPOLYSACCHARIDE ASSEMBLY PROTEIN B"/>
    <property type="match status" value="1"/>
</dbReference>
<evidence type="ECO:0000313" key="4">
    <source>
        <dbReference type="EMBL" id="OGG96304.1"/>
    </source>
</evidence>
<keyword evidence="3" id="KW-1133">Transmembrane helix</keyword>
<evidence type="ECO:0008006" key="6">
    <source>
        <dbReference type="Google" id="ProtNLM"/>
    </source>
</evidence>
<dbReference type="AlphaFoldDB" id="A0A1F6GDX2"/>
<protein>
    <recommendedName>
        <fullName evidence="6">Tetratricopeptide repeat-like domain-containing protein</fullName>
    </recommendedName>
</protein>
<keyword evidence="1" id="KW-0677">Repeat</keyword>
<dbReference type="InterPro" id="IPR011990">
    <property type="entry name" value="TPR-like_helical_dom_sf"/>
</dbReference>
<evidence type="ECO:0000256" key="1">
    <source>
        <dbReference type="ARBA" id="ARBA00022737"/>
    </source>
</evidence>
<organism evidence="4 5">
    <name type="scientific">Candidatus Lambdaproteobacteria bacterium RIFOXYD2_FULL_50_16</name>
    <dbReference type="NCBI Taxonomy" id="1817772"/>
    <lineage>
        <taxon>Bacteria</taxon>
        <taxon>Pseudomonadati</taxon>
        <taxon>Pseudomonadota</taxon>
        <taxon>Candidatus Lambdaproteobacteria</taxon>
    </lineage>
</organism>
<name>A0A1F6GDX2_9PROT</name>
<dbReference type="SUPFAM" id="SSF48452">
    <property type="entry name" value="TPR-like"/>
    <property type="match status" value="2"/>
</dbReference>
<dbReference type="Gene3D" id="1.25.40.10">
    <property type="entry name" value="Tetratricopeptide repeat domain"/>
    <property type="match status" value="2"/>
</dbReference>
<dbReference type="InterPro" id="IPR051012">
    <property type="entry name" value="CellSynth/LPSAsmb/PSIAsmb"/>
</dbReference>
<evidence type="ECO:0000313" key="5">
    <source>
        <dbReference type="Proteomes" id="UP000178449"/>
    </source>
</evidence>
<gene>
    <name evidence="4" type="ORF">A2527_02325</name>
</gene>
<keyword evidence="2" id="KW-0802">TPR repeat</keyword>
<sequence length="928" mass="106660">MSAVVARKRAGSSAPGTGIKILPPKADPLDRQRSQAIRIERFVFFYWAVFTLASIGVIAGLMMIPNDNEVAYLNFKDKDFKSALVRYEAEYQAGNRSPGLLGPLCDLYLQYGQVNKAIAILEEALPLLPDTLEVRKRLSVYYQYAQRPNDYLSNLEAIAKIAPGRKVLRELAQIYNYTESYEKQAETLHLIISDFEADHEDFIALAYLYASQRRFDDALKVLDQLFERRFNEVTPEEIDFSLSLMLDLGQEPAALLLANKVIEAKQGGHLERITNLFQRKGALPTAYRLLEPFEAQENLKEGVLVALISVQIALKENDKALTRLLKRFRANTLPVSLTETLLDLVIETEDPALLSEFVQKADLRFMDEDHYLIIAKLLIQYHLNDDALVLKRRLPKQARADYWMVGVVLEVIGGGAESLDASQTQQNSRQLPEWRRLYMAKIYHDMHQDALAKQQLNQVDNFSDIKYLTMPEVVELYLAYDLSQKAHLMLEMEKRKIAGQPLVVQLPVLYGWMLNLSAMGRIDVVMAWIERYPTLEPELYRNLYFVAVRYQHFEEALIGAGTYKRLKPSPEADEFLANALVLNLNYQRALPLLRQLYAKAPNDWRAAYAEALYRNGQPEQWLEIWKKELARHNITEKERSEIGFTFLEHNYKKEAEAIFMSQAEKEGPEGPAVEQLIFLWGMRPTKDKIVWLDDRAQNSEGRIKAGWYRRLIQVGQAELLVAYVDQVKPWQNEYVMDLYLEHLGGKRDKAKFYKMLSEAIEKEESQFRLKRLAQLAGDQPLAAAAFQKLLKIMPENKEAIAKLGINAFNQGRFTASETYLAEAFSQGYEDPSAFFFYGELLARKNDPKAKEWFTKTLDLLKTLGKDDVEAKVLMAQAHWRLKETAEAIQIYRDLIAQFPTQVSFKAGLASWLMELGRMKEAEDLIRAQ</sequence>
<keyword evidence="3" id="KW-0472">Membrane</keyword>
<dbReference type="Pfam" id="PF13432">
    <property type="entry name" value="TPR_16"/>
    <property type="match status" value="2"/>
</dbReference>